<sequence length="354" mass="40980">MTELQEETTLAIKMKRMAVTLLDMQQSRFVSASQTMDLTQLESGVYSEFFESYIDATMNSPKAVACKFLDRDNDILTKMNRYIEFTDDTHFLSLANDLSNKLYQIMQNVSNSNGSVFVAHLEMIGENYILLLKLDPKDAVQIDLETLELSTIENILPDATSRVQKCALIRMDYNPLEENVYVLDKQSDGEPAKFFMETFLQATPIASDKKKTKMLMKELYEKIAESMEDEEKPRLQRVIDDEFEHGKYVELDASVHNIYTAIAPENNDENFVEQGAKLFINEFTDRNPDFTPMFEVKRDDLNVIYKSAEGEIFFRYDKRLDDKIEVHQDQVNGTFTITIRDADAVDFKLRKKTL</sequence>
<dbReference type="Proteomes" id="UP001316087">
    <property type="component" value="Unassembled WGS sequence"/>
</dbReference>
<evidence type="ECO:0000313" key="1">
    <source>
        <dbReference type="EMBL" id="MCH7322587.1"/>
    </source>
</evidence>
<reference evidence="1 2" key="1">
    <citation type="submission" date="2022-03" db="EMBL/GenBank/DDBJ databases">
        <authorList>
            <person name="Jo J.-H."/>
            <person name="Im W.-T."/>
        </authorList>
    </citation>
    <scope>NUCLEOTIDE SEQUENCE [LARGE SCALE GENOMIC DNA]</scope>
    <source>
        <strain evidence="1 2">MA9</strain>
    </source>
</reference>
<organism evidence="1 2">
    <name type="scientific">Solibacillus palustris</name>
    <dbReference type="NCBI Taxonomy" id="2908203"/>
    <lineage>
        <taxon>Bacteria</taxon>
        <taxon>Bacillati</taxon>
        <taxon>Bacillota</taxon>
        <taxon>Bacilli</taxon>
        <taxon>Bacillales</taxon>
        <taxon>Caryophanaceae</taxon>
        <taxon>Solibacillus</taxon>
    </lineage>
</organism>
<dbReference type="RefSeq" id="WP_241369656.1">
    <property type="nucleotide sequence ID" value="NZ_JAKZFC010000004.1"/>
</dbReference>
<keyword evidence="2" id="KW-1185">Reference proteome</keyword>
<protein>
    <submittedName>
        <fullName evidence="1">Nucleoid-associated protein</fullName>
    </submittedName>
</protein>
<dbReference type="EMBL" id="JAKZFC010000004">
    <property type="protein sequence ID" value="MCH7322587.1"/>
    <property type="molecule type" value="Genomic_DNA"/>
</dbReference>
<dbReference type="Pfam" id="PF04245">
    <property type="entry name" value="NA37"/>
    <property type="match status" value="1"/>
</dbReference>
<evidence type="ECO:0000313" key="2">
    <source>
        <dbReference type="Proteomes" id="UP001316087"/>
    </source>
</evidence>
<comment type="caution">
    <text evidence="1">The sequence shown here is derived from an EMBL/GenBank/DDBJ whole genome shotgun (WGS) entry which is preliminary data.</text>
</comment>
<name>A0ABS9UE16_9BACL</name>
<accession>A0ABS9UE16</accession>
<gene>
    <name evidence="1" type="ORF">LZ480_11860</name>
</gene>
<dbReference type="InterPro" id="IPR007358">
    <property type="entry name" value="Nucleoid_associated_NdpA"/>
</dbReference>
<proteinExistence type="predicted"/>